<dbReference type="PROSITE" id="PS51186">
    <property type="entry name" value="GNAT"/>
    <property type="match status" value="1"/>
</dbReference>
<protein>
    <submittedName>
        <fullName evidence="5">GCN5 family N-acetyltransferase</fullName>
    </submittedName>
</protein>
<dbReference type="Gene3D" id="3.40.630.30">
    <property type="match status" value="1"/>
</dbReference>
<evidence type="ECO:0000259" key="4">
    <source>
        <dbReference type="PROSITE" id="PS51186"/>
    </source>
</evidence>
<feature type="region of interest" description="Disordered" evidence="3">
    <location>
        <begin position="199"/>
        <end position="220"/>
    </location>
</feature>
<dbReference type="AlphaFoldDB" id="A0A918K6P3"/>
<keyword evidence="6" id="KW-1185">Reference proteome</keyword>
<evidence type="ECO:0000256" key="2">
    <source>
        <dbReference type="ARBA" id="ARBA00023315"/>
    </source>
</evidence>
<evidence type="ECO:0000256" key="3">
    <source>
        <dbReference type="SAM" id="MobiDB-lite"/>
    </source>
</evidence>
<evidence type="ECO:0000313" key="5">
    <source>
        <dbReference type="EMBL" id="GGX52341.1"/>
    </source>
</evidence>
<sequence length="220" mass="23466">MRIGPAAPADLPLLRDIERAAGEPFRVLGMAEIADDEPPPLDLLERFREAGHAWVVRAAGGGVRHRRGTEGDEGDEGDAEPGVEDGPARRVVAYLVGEPVDGAFHIEQVSVHPDAARRGVGRTLIAYAAERARDRGLSGLTLTTFTEVPWNAPYYERIGFRVLAEAELTPGLRRIRAAEAGHGLDRWPRVCMYRATGAAPATHRPPAADPGPGAGPGPVA</sequence>
<reference evidence="5" key="1">
    <citation type="journal article" date="2014" name="Int. J. Syst. Evol. Microbiol.">
        <title>Complete genome sequence of Corynebacterium casei LMG S-19264T (=DSM 44701T), isolated from a smear-ripened cheese.</title>
        <authorList>
            <consortium name="US DOE Joint Genome Institute (JGI-PGF)"/>
            <person name="Walter F."/>
            <person name="Albersmeier A."/>
            <person name="Kalinowski J."/>
            <person name="Ruckert C."/>
        </authorList>
    </citation>
    <scope>NUCLEOTIDE SEQUENCE</scope>
    <source>
        <strain evidence="5">JCM 4956</strain>
    </source>
</reference>
<feature type="domain" description="N-acetyltransferase" evidence="4">
    <location>
        <begin position="1"/>
        <end position="179"/>
    </location>
</feature>
<dbReference type="PANTHER" id="PTHR43800:SF1">
    <property type="entry name" value="PEPTIDYL-LYSINE N-ACETYLTRANSFERASE YJAB"/>
    <property type="match status" value="1"/>
</dbReference>
<reference evidence="5" key="2">
    <citation type="submission" date="2020-09" db="EMBL/GenBank/DDBJ databases">
        <authorList>
            <person name="Sun Q."/>
            <person name="Ohkuma M."/>
        </authorList>
    </citation>
    <scope>NUCLEOTIDE SEQUENCE</scope>
    <source>
        <strain evidence="5">JCM 4956</strain>
    </source>
</reference>
<dbReference type="InterPro" id="IPR000182">
    <property type="entry name" value="GNAT_dom"/>
</dbReference>
<dbReference type="CDD" id="cd04301">
    <property type="entry name" value="NAT_SF"/>
    <property type="match status" value="1"/>
</dbReference>
<dbReference type="GO" id="GO:0016747">
    <property type="term" value="F:acyltransferase activity, transferring groups other than amino-acyl groups"/>
    <property type="evidence" value="ECO:0007669"/>
    <property type="project" value="InterPro"/>
</dbReference>
<dbReference type="InterPro" id="IPR016181">
    <property type="entry name" value="Acyl_CoA_acyltransferase"/>
</dbReference>
<name>A0A918K6P3_9ACTN</name>
<evidence type="ECO:0000256" key="1">
    <source>
        <dbReference type="ARBA" id="ARBA00022679"/>
    </source>
</evidence>
<keyword evidence="2" id="KW-0012">Acyltransferase</keyword>
<gene>
    <name evidence="5" type="ORF">GCM10010515_19480</name>
</gene>
<dbReference type="Proteomes" id="UP000645555">
    <property type="component" value="Unassembled WGS sequence"/>
</dbReference>
<evidence type="ECO:0000313" key="6">
    <source>
        <dbReference type="Proteomes" id="UP000645555"/>
    </source>
</evidence>
<feature type="compositionally biased region" description="Pro residues" evidence="3">
    <location>
        <begin position="207"/>
        <end position="220"/>
    </location>
</feature>
<dbReference type="EMBL" id="BMWD01000005">
    <property type="protein sequence ID" value="GGX52341.1"/>
    <property type="molecule type" value="Genomic_DNA"/>
</dbReference>
<feature type="compositionally biased region" description="Acidic residues" evidence="3">
    <location>
        <begin position="71"/>
        <end position="83"/>
    </location>
</feature>
<dbReference type="SUPFAM" id="SSF55729">
    <property type="entry name" value="Acyl-CoA N-acyltransferases (Nat)"/>
    <property type="match status" value="1"/>
</dbReference>
<feature type="region of interest" description="Disordered" evidence="3">
    <location>
        <begin position="62"/>
        <end position="85"/>
    </location>
</feature>
<keyword evidence="1" id="KW-0808">Transferase</keyword>
<dbReference type="Pfam" id="PF00583">
    <property type="entry name" value="Acetyltransf_1"/>
    <property type="match status" value="1"/>
</dbReference>
<dbReference type="PANTHER" id="PTHR43800">
    <property type="entry name" value="PEPTIDYL-LYSINE N-ACETYLTRANSFERASE YJAB"/>
    <property type="match status" value="1"/>
</dbReference>
<dbReference type="RefSeq" id="WP_190034984.1">
    <property type="nucleotide sequence ID" value="NZ_BMWD01000005.1"/>
</dbReference>
<comment type="caution">
    <text evidence="5">The sequence shown here is derived from an EMBL/GenBank/DDBJ whole genome shotgun (WGS) entry which is preliminary data.</text>
</comment>
<accession>A0A918K6P3</accession>
<organism evidence="5 6">
    <name type="scientific">Streptomyces fructofermentans</name>
    <dbReference type="NCBI Taxonomy" id="152141"/>
    <lineage>
        <taxon>Bacteria</taxon>
        <taxon>Bacillati</taxon>
        <taxon>Actinomycetota</taxon>
        <taxon>Actinomycetes</taxon>
        <taxon>Kitasatosporales</taxon>
        <taxon>Streptomycetaceae</taxon>
        <taxon>Streptomyces</taxon>
    </lineage>
</organism>
<proteinExistence type="predicted"/>